<keyword evidence="2" id="KW-0680">Restriction system</keyword>
<accession>A0ABU9NNS0</accession>
<comment type="similarity">
    <text evidence="1">Belongs to the type-I restriction system S methylase family.</text>
</comment>
<dbReference type="RefSeq" id="WP_342691931.1">
    <property type="nucleotide sequence ID" value="NZ_JBCGDP010000009.1"/>
</dbReference>
<reference evidence="5 6" key="1">
    <citation type="submission" date="2024-03" db="EMBL/GenBank/DDBJ databases">
        <title>Two novel species of the genus Flavobacterium exhibiting potentially degradation of complex polysaccharides.</title>
        <authorList>
            <person name="Lian X."/>
        </authorList>
    </citation>
    <scope>NUCLEOTIDE SEQUENCE [LARGE SCALE GENOMIC DNA]</scope>
    <source>
        <strain evidence="5 6">N6</strain>
    </source>
</reference>
<dbReference type="SUPFAM" id="SSF116734">
    <property type="entry name" value="DNA methylase specificity domain"/>
    <property type="match status" value="2"/>
</dbReference>
<evidence type="ECO:0000256" key="1">
    <source>
        <dbReference type="ARBA" id="ARBA00010923"/>
    </source>
</evidence>
<evidence type="ECO:0000256" key="2">
    <source>
        <dbReference type="ARBA" id="ARBA00022747"/>
    </source>
</evidence>
<dbReference type="Pfam" id="PF01420">
    <property type="entry name" value="Methylase_S"/>
    <property type="match status" value="2"/>
</dbReference>
<dbReference type="GO" id="GO:0016787">
    <property type="term" value="F:hydrolase activity"/>
    <property type="evidence" value="ECO:0007669"/>
    <property type="project" value="UniProtKB-KW"/>
</dbReference>
<keyword evidence="5" id="KW-0378">Hydrolase</keyword>
<keyword evidence="5" id="KW-0540">Nuclease</keyword>
<dbReference type="InterPro" id="IPR044946">
    <property type="entry name" value="Restrct_endonuc_typeI_TRD_sf"/>
</dbReference>
<comment type="caution">
    <text evidence="5">The sequence shown here is derived from an EMBL/GenBank/DDBJ whole genome shotgun (WGS) entry which is preliminary data.</text>
</comment>
<evidence type="ECO:0000313" key="5">
    <source>
        <dbReference type="EMBL" id="MEM0577001.1"/>
    </source>
</evidence>
<evidence type="ECO:0000313" key="6">
    <source>
        <dbReference type="Proteomes" id="UP001468798"/>
    </source>
</evidence>
<gene>
    <name evidence="5" type="ORF">WFZ86_10875</name>
</gene>
<dbReference type="EC" id="3.1.21.-" evidence="5"/>
<feature type="domain" description="Type I restriction modification DNA specificity" evidence="4">
    <location>
        <begin position="18"/>
        <end position="191"/>
    </location>
</feature>
<protein>
    <submittedName>
        <fullName evidence="5">Restriction endonuclease subunit S</fullName>
        <ecNumber evidence="5">3.1.21.-</ecNumber>
    </submittedName>
</protein>
<dbReference type="GO" id="GO:0004519">
    <property type="term" value="F:endonuclease activity"/>
    <property type="evidence" value="ECO:0007669"/>
    <property type="project" value="UniProtKB-KW"/>
</dbReference>
<name>A0ABU9NNS0_9FLAO</name>
<keyword evidence="6" id="KW-1185">Reference proteome</keyword>
<dbReference type="CDD" id="cd16961">
    <property type="entry name" value="RMtype1_S_TRD-CR_like"/>
    <property type="match status" value="1"/>
</dbReference>
<keyword evidence="3" id="KW-0238">DNA-binding</keyword>
<dbReference type="InterPro" id="IPR052021">
    <property type="entry name" value="Type-I_RS_S_subunit"/>
</dbReference>
<feature type="domain" description="Type I restriction modification DNA specificity" evidence="4">
    <location>
        <begin position="238"/>
        <end position="408"/>
    </location>
</feature>
<dbReference type="Gene3D" id="3.90.220.20">
    <property type="entry name" value="DNA methylase specificity domains"/>
    <property type="match status" value="2"/>
</dbReference>
<dbReference type="EMBL" id="JBCGDP010000009">
    <property type="protein sequence ID" value="MEM0577001.1"/>
    <property type="molecule type" value="Genomic_DNA"/>
</dbReference>
<dbReference type="PANTHER" id="PTHR30408">
    <property type="entry name" value="TYPE-1 RESTRICTION ENZYME ECOKI SPECIFICITY PROTEIN"/>
    <property type="match status" value="1"/>
</dbReference>
<dbReference type="InterPro" id="IPR000055">
    <property type="entry name" value="Restrct_endonuc_typeI_TRD"/>
</dbReference>
<sequence>MEEAIKNKIAELLIDKTDWKLTKFGEVAIQQKKTVDRDNTSLTRYVKGEHMGSEDLHLREWGELTDEYLGPAFIRYFEKDDILYGSRRTYLRKVVIAPFEGITSNTTFVIKANEKKIDKRLLPYIMMTDEFTEHSIRNSKGSVNPYINWKDISEYEFLLPPKDQQAQLAELLWAMDEVIETEIELSKKIEQQYEVFKSKIILKGIKKNVKYSDFLKTDVAEGWKVTTVGKLLKEKYIKNIQDGNHGEIHPKSSDYVDEGIPFIMANTLSDGKIDFAKSKKLPKVITDKLRIGFSLPGDILLSHKGTVGQVAIVPDKLDYPYLMLTPQVTYYRTDQEFLNNKFLYYVLSSFYFQNQIEKLSSQSTRAYVGITSQGSLKIAIPDDTNEQKIIVEILEKIENNKRLSDRKIQSSQSLQKSLINQVF</sequence>
<keyword evidence="5" id="KW-0255">Endonuclease</keyword>
<evidence type="ECO:0000259" key="4">
    <source>
        <dbReference type="Pfam" id="PF01420"/>
    </source>
</evidence>
<dbReference type="Proteomes" id="UP001468798">
    <property type="component" value="Unassembled WGS sequence"/>
</dbReference>
<proteinExistence type="inferred from homology"/>
<dbReference type="PANTHER" id="PTHR30408:SF12">
    <property type="entry name" value="TYPE I RESTRICTION ENZYME MJAVIII SPECIFICITY SUBUNIT"/>
    <property type="match status" value="1"/>
</dbReference>
<organism evidence="5 6">
    <name type="scientific">Flavobacterium polysaccharolyticum</name>
    <dbReference type="NCBI Taxonomy" id="3133148"/>
    <lineage>
        <taxon>Bacteria</taxon>
        <taxon>Pseudomonadati</taxon>
        <taxon>Bacteroidota</taxon>
        <taxon>Flavobacteriia</taxon>
        <taxon>Flavobacteriales</taxon>
        <taxon>Flavobacteriaceae</taxon>
        <taxon>Flavobacterium</taxon>
    </lineage>
</organism>
<evidence type="ECO:0000256" key="3">
    <source>
        <dbReference type="ARBA" id="ARBA00023125"/>
    </source>
</evidence>